<dbReference type="GO" id="GO:0005524">
    <property type="term" value="F:ATP binding"/>
    <property type="evidence" value="ECO:0007669"/>
    <property type="project" value="UniProtKB-KW"/>
</dbReference>
<dbReference type="InterPro" id="IPR024893">
    <property type="entry name" value="ATP_PRibTrfase_HisG_short"/>
</dbReference>
<dbReference type="GO" id="GO:0003879">
    <property type="term" value="F:ATP phosphoribosyltransferase activity"/>
    <property type="evidence" value="ECO:0007669"/>
    <property type="project" value="UniProtKB-UniRule"/>
</dbReference>
<dbReference type="FunFam" id="3.40.190.10:FF:000008">
    <property type="entry name" value="ATP phosphoribosyltransferase"/>
    <property type="match status" value="1"/>
</dbReference>
<keyword evidence="12 15" id="KW-0067">ATP-binding</keyword>
<sequence length="536" mass="57358">MELEKLLQPKERASFELRALYEAAGCRKYHMGQFEEYALYQENQSFLPSRQVITFTDLDGRLLALKPDVTLSIAKSAQPAPGQTRRFYYNENVYRPSAESGAFKEIAQMGLEIIGQVGGAETGQAVALAAQSLDILSRAMGPDWRLVAGHMGYISALLDAVGAPAHTRQGLLSRLRARSGHELRTAALDAGVGQAGAEALAGLLELSGPAAQVLPRAAAACRSDAMAAALGELRGALQALPGGAGGRVWLDLALSGEMEYYNGLIFQGYLQGAPRPALRGGRYDLLARKFTPGAGAVGFAVYLDELDRAAPPPAQSAAPAMLNIALPKGRLGDKVYSLLAEGGCLAPEDYNATRRLVVEDKAAGVRCFLVKPSDVAIYVEHGAADIGIVGRDILAESEADVYELLDTGLGRCRMCVAGPAGFADDPGRPLRVATKFTRIAKEYFARQGRDIEIIHLNGSIELAPILGLSDVIVDIVETGATLQENGLAVLTGFMPISARVIANKSSYQFKRRQTDRLLEGLRGAIARRAHNKEETR</sequence>
<dbReference type="Proteomes" id="UP000824211">
    <property type="component" value="Unassembled WGS sequence"/>
</dbReference>
<evidence type="ECO:0000256" key="2">
    <source>
        <dbReference type="ARBA" id="ARBA00004496"/>
    </source>
</evidence>
<comment type="similarity">
    <text evidence="4 15">Belongs to the ATP phosphoribosyltransferase family. Short subfamily.</text>
</comment>
<evidence type="ECO:0000256" key="7">
    <source>
        <dbReference type="ARBA" id="ARBA00022490"/>
    </source>
</evidence>
<feature type="domain" description="Class II Histidinyl-tRNA synthetase (HisRS)-like catalytic core" evidence="17">
    <location>
        <begin position="20"/>
        <end position="306"/>
    </location>
</feature>
<dbReference type="SUPFAM" id="SSF55681">
    <property type="entry name" value="Class II aaRS and biotin synthetases"/>
    <property type="match status" value="1"/>
</dbReference>
<dbReference type="InterPro" id="IPR041715">
    <property type="entry name" value="HisRS-like_core"/>
</dbReference>
<evidence type="ECO:0000256" key="4">
    <source>
        <dbReference type="ARBA" id="ARBA00009489"/>
    </source>
</evidence>
<comment type="pathway">
    <text evidence="3 15">Amino-acid biosynthesis; L-histidine biosynthesis; L-histidine from 5-phospho-alpha-D-ribose 1-diphosphate: step 1/9.</text>
</comment>
<dbReference type="PROSITE" id="PS01316">
    <property type="entry name" value="ATP_P_PHORIBOSYLTR"/>
    <property type="match status" value="1"/>
</dbReference>
<name>A0A9D2MGJ8_9FIRM</name>
<comment type="subunit">
    <text evidence="15">Heteromultimer composed of HisG and HisZ subunits.</text>
</comment>
<evidence type="ECO:0000256" key="15">
    <source>
        <dbReference type="HAMAP-Rule" id="MF_01018"/>
    </source>
</evidence>
<gene>
    <name evidence="15" type="primary">hisG</name>
    <name evidence="18" type="ORF">H9771_08740</name>
</gene>
<dbReference type="AlphaFoldDB" id="A0A9D2MGJ8"/>
<comment type="subcellular location">
    <subcellularLocation>
        <location evidence="2 15">Cytoplasm</location>
    </subcellularLocation>
</comment>
<comment type="catalytic activity">
    <reaction evidence="1 15">
        <text>1-(5-phospho-beta-D-ribosyl)-ATP + diphosphate = 5-phospho-alpha-D-ribose 1-diphosphate + ATP</text>
        <dbReference type="Rhea" id="RHEA:18473"/>
        <dbReference type="ChEBI" id="CHEBI:30616"/>
        <dbReference type="ChEBI" id="CHEBI:33019"/>
        <dbReference type="ChEBI" id="CHEBI:58017"/>
        <dbReference type="ChEBI" id="CHEBI:73183"/>
        <dbReference type="EC" id="2.4.2.17"/>
    </reaction>
</comment>
<dbReference type="GO" id="GO:0000105">
    <property type="term" value="P:L-histidine biosynthetic process"/>
    <property type="evidence" value="ECO:0007669"/>
    <property type="project" value="UniProtKB-UniRule"/>
</dbReference>
<evidence type="ECO:0000256" key="11">
    <source>
        <dbReference type="ARBA" id="ARBA00022741"/>
    </source>
</evidence>
<organism evidence="18 19">
    <name type="scientific">Candidatus Faecalibacterium faecipullorum</name>
    <dbReference type="NCBI Taxonomy" id="2838578"/>
    <lineage>
        <taxon>Bacteria</taxon>
        <taxon>Bacillati</taxon>
        <taxon>Bacillota</taxon>
        <taxon>Clostridia</taxon>
        <taxon>Eubacteriales</taxon>
        <taxon>Oscillospiraceae</taxon>
        <taxon>Faecalibacterium</taxon>
    </lineage>
</organism>
<dbReference type="Gene3D" id="3.30.930.10">
    <property type="entry name" value="Bira Bifunctional Protein, Domain 2"/>
    <property type="match status" value="1"/>
</dbReference>
<evidence type="ECO:0000256" key="14">
    <source>
        <dbReference type="ARBA" id="ARBA00024861"/>
    </source>
</evidence>
<keyword evidence="11 15" id="KW-0547">Nucleotide-binding</keyword>
<evidence type="ECO:0000256" key="5">
    <source>
        <dbReference type="ARBA" id="ARBA00011946"/>
    </source>
</evidence>
<dbReference type="GO" id="GO:0005737">
    <property type="term" value="C:cytoplasm"/>
    <property type="evidence" value="ECO:0007669"/>
    <property type="project" value="UniProtKB-SubCell"/>
</dbReference>
<dbReference type="InterPro" id="IPR013820">
    <property type="entry name" value="ATP_PRibTrfase_cat"/>
</dbReference>
<evidence type="ECO:0000256" key="1">
    <source>
        <dbReference type="ARBA" id="ARBA00000915"/>
    </source>
</evidence>
<feature type="domain" description="ATP phosphoribosyltransferase catalytic" evidence="16">
    <location>
        <begin position="371"/>
        <end position="522"/>
    </location>
</feature>
<evidence type="ECO:0000256" key="12">
    <source>
        <dbReference type="ARBA" id="ARBA00022840"/>
    </source>
</evidence>
<evidence type="ECO:0000259" key="17">
    <source>
        <dbReference type="Pfam" id="PF13393"/>
    </source>
</evidence>
<dbReference type="NCBIfam" id="TIGR00070">
    <property type="entry name" value="hisG"/>
    <property type="match status" value="1"/>
</dbReference>
<evidence type="ECO:0000313" key="18">
    <source>
        <dbReference type="EMBL" id="HJB59720.1"/>
    </source>
</evidence>
<proteinExistence type="inferred from homology"/>
<protein>
    <recommendedName>
        <fullName evidence="6 15">ATP phosphoribosyltransferase</fullName>
        <shortName evidence="15">ATP-PRT</shortName>
        <shortName evidence="15">ATP-PRTase</shortName>
        <ecNumber evidence="5 15">2.4.2.17</ecNumber>
    </recommendedName>
</protein>
<dbReference type="Pfam" id="PF13393">
    <property type="entry name" value="tRNA-synt_His"/>
    <property type="match status" value="1"/>
</dbReference>
<dbReference type="PANTHER" id="PTHR21403">
    <property type="entry name" value="ATP PHOSPHORIBOSYLTRANSFERASE ATP-PRTASE"/>
    <property type="match status" value="1"/>
</dbReference>
<evidence type="ECO:0000256" key="8">
    <source>
        <dbReference type="ARBA" id="ARBA00022605"/>
    </source>
</evidence>
<dbReference type="EMBL" id="DWXX01000160">
    <property type="protein sequence ID" value="HJB59720.1"/>
    <property type="molecule type" value="Genomic_DNA"/>
</dbReference>
<keyword evidence="9 15" id="KW-0328">Glycosyltransferase</keyword>
<keyword evidence="10 15" id="KW-0808">Transferase</keyword>
<dbReference type="SUPFAM" id="SSF53850">
    <property type="entry name" value="Periplasmic binding protein-like II"/>
    <property type="match status" value="1"/>
</dbReference>
<evidence type="ECO:0000256" key="3">
    <source>
        <dbReference type="ARBA" id="ARBA00004667"/>
    </source>
</evidence>
<evidence type="ECO:0000256" key="9">
    <source>
        <dbReference type="ARBA" id="ARBA00022676"/>
    </source>
</evidence>
<dbReference type="Pfam" id="PF01634">
    <property type="entry name" value="HisG"/>
    <property type="match status" value="1"/>
</dbReference>
<keyword evidence="8 15" id="KW-0028">Amino-acid biosynthesis</keyword>
<keyword evidence="7 15" id="KW-0963">Cytoplasm</keyword>
<dbReference type="InterPro" id="IPR018198">
    <property type="entry name" value="ATP_PRibTrfase_CS"/>
</dbReference>
<dbReference type="InterPro" id="IPR045864">
    <property type="entry name" value="aa-tRNA-synth_II/BPL/LPL"/>
</dbReference>
<dbReference type="PANTHER" id="PTHR21403:SF8">
    <property type="entry name" value="ATP PHOSPHORIBOSYLTRANSFERASE"/>
    <property type="match status" value="1"/>
</dbReference>
<evidence type="ECO:0000259" key="16">
    <source>
        <dbReference type="Pfam" id="PF01634"/>
    </source>
</evidence>
<dbReference type="InterPro" id="IPR001348">
    <property type="entry name" value="ATP_PRibTrfase_HisG"/>
</dbReference>
<keyword evidence="13 15" id="KW-0368">Histidine biosynthesis</keyword>
<reference evidence="18" key="1">
    <citation type="journal article" date="2021" name="PeerJ">
        <title>Extensive microbial diversity within the chicken gut microbiome revealed by metagenomics and culture.</title>
        <authorList>
            <person name="Gilroy R."/>
            <person name="Ravi A."/>
            <person name="Getino M."/>
            <person name="Pursley I."/>
            <person name="Horton D.L."/>
            <person name="Alikhan N.F."/>
            <person name="Baker D."/>
            <person name="Gharbi K."/>
            <person name="Hall N."/>
            <person name="Watson M."/>
            <person name="Adriaenssens E.M."/>
            <person name="Foster-Nyarko E."/>
            <person name="Jarju S."/>
            <person name="Secka A."/>
            <person name="Antonio M."/>
            <person name="Oren A."/>
            <person name="Chaudhuri R.R."/>
            <person name="La Ragione R."/>
            <person name="Hildebrand F."/>
            <person name="Pallen M.J."/>
        </authorList>
    </citation>
    <scope>NUCLEOTIDE SEQUENCE</scope>
    <source>
        <strain evidence="18">ChiHjej9B8-13557</strain>
    </source>
</reference>
<accession>A0A9D2MGJ8</accession>
<comment type="domain">
    <text evidence="15">Lacks the C-terminal regulatory region which is replaced by HisZ.</text>
</comment>
<dbReference type="EC" id="2.4.2.17" evidence="5 15"/>
<dbReference type="HAMAP" id="MF_01018">
    <property type="entry name" value="HisG_Short"/>
    <property type="match status" value="1"/>
</dbReference>
<comment type="caution">
    <text evidence="18">The sequence shown here is derived from an EMBL/GenBank/DDBJ whole genome shotgun (WGS) entry which is preliminary data.</text>
</comment>
<dbReference type="CDD" id="cd13595">
    <property type="entry name" value="PBP2_HisGs"/>
    <property type="match status" value="1"/>
</dbReference>
<dbReference type="GO" id="GO:0140096">
    <property type="term" value="F:catalytic activity, acting on a protein"/>
    <property type="evidence" value="ECO:0007669"/>
    <property type="project" value="UniProtKB-ARBA"/>
</dbReference>
<evidence type="ECO:0000256" key="13">
    <source>
        <dbReference type="ARBA" id="ARBA00023102"/>
    </source>
</evidence>
<reference evidence="18" key="2">
    <citation type="submission" date="2021-04" db="EMBL/GenBank/DDBJ databases">
        <authorList>
            <person name="Gilroy R."/>
        </authorList>
    </citation>
    <scope>NUCLEOTIDE SEQUENCE</scope>
    <source>
        <strain evidence="18">ChiHjej9B8-13557</strain>
    </source>
</reference>
<comment type="function">
    <text evidence="14 15">Catalyzes the condensation of ATP and 5-phosphoribose 1-diphosphate to form N'-(5'-phosphoribosyl)-ATP (PR-ATP). Has a crucial role in the pathway because the rate of histidine biosynthesis seems to be controlled primarily by regulation of HisG enzymatic activity.</text>
</comment>
<evidence type="ECO:0000256" key="6">
    <source>
        <dbReference type="ARBA" id="ARBA00020998"/>
    </source>
</evidence>
<dbReference type="Gene3D" id="3.40.190.10">
    <property type="entry name" value="Periplasmic binding protein-like II"/>
    <property type="match status" value="2"/>
</dbReference>
<evidence type="ECO:0000256" key="10">
    <source>
        <dbReference type="ARBA" id="ARBA00022679"/>
    </source>
</evidence>
<evidence type="ECO:0000313" key="19">
    <source>
        <dbReference type="Proteomes" id="UP000824211"/>
    </source>
</evidence>